<dbReference type="Proteomes" id="UP000460272">
    <property type="component" value="Unassembled WGS sequence"/>
</dbReference>
<dbReference type="EMBL" id="RPFW01000002">
    <property type="protein sequence ID" value="TVZ05865.1"/>
    <property type="molecule type" value="Genomic_DNA"/>
</dbReference>
<dbReference type="SUPFAM" id="SSF55298">
    <property type="entry name" value="YjgF-like"/>
    <property type="match status" value="1"/>
</dbReference>
<organism evidence="1 2">
    <name type="scientific">Trebonia kvetii</name>
    <dbReference type="NCBI Taxonomy" id="2480626"/>
    <lineage>
        <taxon>Bacteria</taxon>
        <taxon>Bacillati</taxon>
        <taxon>Actinomycetota</taxon>
        <taxon>Actinomycetes</taxon>
        <taxon>Streptosporangiales</taxon>
        <taxon>Treboniaceae</taxon>
        <taxon>Trebonia</taxon>
    </lineage>
</organism>
<proteinExistence type="predicted"/>
<keyword evidence="2" id="KW-1185">Reference proteome</keyword>
<evidence type="ECO:0008006" key="3">
    <source>
        <dbReference type="Google" id="ProtNLM"/>
    </source>
</evidence>
<reference evidence="1 2" key="1">
    <citation type="submission" date="2018-11" db="EMBL/GenBank/DDBJ databases">
        <title>Trebonia kvetii gen.nov., sp.nov., a novel acidophilic actinobacterium, and proposal of the new actinobacterial family Treboniaceae fam. nov.</title>
        <authorList>
            <person name="Rapoport D."/>
            <person name="Sagova-Mareckova M."/>
            <person name="Sedlacek I."/>
            <person name="Provaznik J."/>
            <person name="Kralova S."/>
            <person name="Pavlinic D."/>
            <person name="Benes V."/>
            <person name="Kopecky J."/>
        </authorList>
    </citation>
    <scope>NUCLEOTIDE SEQUENCE [LARGE SCALE GENOMIC DNA]</scope>
    <source>
        <strain evidence="1 2">15Tr583</strain>
    </source>
</reference>
<evidence type="ECO:0000313" key="2">
    <source>
        <dbReference type="Proteomes" id="UP000460272"/>
    </source>
</evidence>
<protein>
    <recommendedName>
        <fullName evidence="3">RidA family protein</fullName>
    </recommendedName>
</protein>
<accession>A0A6P2C5T2</accession>
<sequence>MYLTGAEHWQGVARAHGAVFGEIRPAATAVIVAGLLDPAWVVEIEAEAVLPTESAAPVP</sequence>
<comment type="caution">
    <text evidence="1">The sequence shown here is derived from an EMBL/GenBank/DDBJ whole genome shotgun (WGS) entry which is preliminary data.</text>
</comment>
<dbReference type="InterPro" id="IPR035959">
    <property type="entry name" value="RutC-like_sf"/>
</dbReference>
<dbReference type="AlphaFoldDB" id="A0A6P2C5T2"/>
<dbReference type="OrthoDB" id="9799840at2"/>
<dbReference type="Gene3D" id="3.30.1330.40">
    <property type="entry name" value="RutC-like"/>
    <property type="match status" value="1"/>
</dbReference>
<evidence type="ECO:0000313" key="1">
    <source>
        <dbReference type="EMBL" id="TVZ05865.1"/>
    </source>
</evidence>
<gene>
    <name evidence="1" type="ORF">EAS64_13305</name>
</gene>
<name>A0A6P2C5T2_9ACTN</name>